<dbReference type="AlphaFoldDB" id="A0A843URW7"/>
<keyword evidence="1" id="KW-0812">Transmembrane</keyword>
<protein>
    <submittedName>
        <fullName evidence="2">Uncharacterized protein</fullName>
    </submittedName>
</protein>
<keyword evidence="1" id="KW-0472">Membrane</keyword>
<organism evidence="2 3">
    <name type="scientific">Colocasia esculenta</name>
    <name type="common">Wild taro</name>
    <name type="synonym">Arum esculentum</name>
    <dbReference type="NCBI Taxonomy" id="4460"/>
    <lineage>
        <taxon>Eukaryota</taxon>
        <taxon>Viridiplantae</taxon>
        <taxon>Streptophyta</taxon>
        <taxon>Embryophyta</taxon>
        <taxon>Tracheophyta</taxon>
        <taxon>Spermatophyta</taxon>
        <taxon>Magnoliopsida</taxon>
        <taxon>Liliopsida</taxon>
        <taxon>Araceae</taxon>
        <taxon>Aroideae</taxon>
        <taxon>Colocasieae</taxon>
        <taxon>Colocasia</taxon>
    </lineage>
</organism>
<feature type="transmembrane region" description="Helical" evidence="1">
    <location>
        <begin position="29"/>
        <end position="52"/>
    </location>
</feature>
<gene>
    <name evidence="2" type="ORF">Taro_018879</name>
</gene>
<accession>A0A843URW7</accession>
<dbReference type="EMBL" id="NMUH01000894">
    <property type="protein sequence ID" value="MQL86345.1"/>
    <property type="molecule type" value="Genomic_DNA"/>
</dbReference>
<evidence type="ECO:0000313" key="2">
    <source>
        <dbReference type="EMBL" id="MQL86345.1"/>
    </source>
</evidence>
<proteinExistence type="predicted"/>
<name>A0A843URW7_COLES</name>
<sequence>MGLRLCVRRSDVNNVAPPRRLATNTPLKFLSLLPSVLPVLVLQFVVLVLQFWPPLPPLPPLCIRPCPYPPQVRTRRTFRYRLPVRGRIAAVLGQRLQ</sequence>
<reference evidence="2" key="1">
    <citation type="submission" date="2017-07" db="EMBL/GenBank/DDBJ databases">
        <title>Taro Niue Genome Assembly and Annotation.</title>
        <authorList>
            <person name="Atibalentja N."/>
            <person name="Keating K."/>
            <person name="Fields C.J."/>
        </authorList>
    </citation>
    <scope>NUCLEOTIDE SEQUENCE</scope>
    <source>
        <strain evidence="2">Niue_2</strain>
        <tissue evidence="2">Leaf</tissue>
    </source>
</reference>
<comment type="caution">
    <text evidence="2">The sequence shown here is derived from an EMBL/GenBank/DDBJ whole genome shotgun (WGS) entry which is preliminary data.</text>
</comment>
<keyword evidence="3" id="KW-1185">Reference proteome</keyword>
<evidence type="ECO:0000256" key="1">
    <source>
        <dbReference type="SAM" id="Phobius"/>
    </source>
</evidence>
<evidence type="ECO:0000313" key="3">
    <source>
        <dbReference type="Proteomes" id="UP000652761"/>
    </source>
</evidence>
<keyword evidence="1" id="KW-1133">Transmembrane helix</keyword>
<dbReference type="Proteomes" id="UP000652761">
    <property type="component" value="Unassembled WGS sequence"/>
</dbReference>